<dbReference type="Proteomes" id="UP000664288">
    <property type="component" value="Unassembled WGS sequence"/>
</dbReference>
<organism evidence="1 2">
    <name type="scientific">Jiella sonneratiae</name>
    <dbReference type="NCBI Taxonomy" id="2816856"/>
    <lineage>
        <taxon>Bacteria</taxon>
        <taxon>Pseudomonadati</taxon>
        <taxon>Pseudomonadota</taxon>
        <taxon>Alphaproteobacteria</taxon>
        <taxon>Hyphomicrobiales</taxon>
        <taxon>Aurantimonadaceae</taxon>
        <taxon>Jiella</taxon>
    </lineage>
</organism>
<dbReference type="EMBL" id="JAFMPY010000017">
    <property type="protein sequence ID" value="MBO0905080.1"/>
    <property type="molecule type" value="Genomic_DNA"/>
</dbReference>
<evidence type="ECO:0000313" key="2">
    <source>
        <dbReference type="Proteomes" id="UP000664288"/>
    </source>
</evidence>
<dbReference type="InterPro" id="IPR005331">
    <property type="entry name" value="Sulfotransferase"/>
</dbReference>
<comment type="caution">
    <text evidence="1">The sequence shown here is derived from an EMBL/GenBank/DDBJ whole genome shotgun (WGS) entry which is preliminary data.</text>
</comment>
<evidence type="ECO:0000313" key="1">
    <source>
        <dbReference type="EMBL" id="MBO0905080.1"/>
    </source>
</evidence>
<protein>
    <submittedName>
        <fullName evidence="1">Sulfotransferase family 2 domain-containing protein</fullName>
    </submittedName>
</protein>
<gene>
    <name evidence="1" type="ORF">J1C47_15655</name>
</gene>
<name>A0ABS3J7F8_9HYPH</name>
<accession>A0ABS3J7F8</accession>
<keyword evidence="2" id="KW-1185">Reference proteome</keyword>
<sequence length="224" mass="26007">MLFDELKLIFLHVPKTGGTSVRAAILETFGADRVYSDYGERPAHPASPVNLDPEGYLRSIEAEGHPDLTGMSAVVGHFWPKKYERMTHCLRAMVLRDPLDRAISHYFYRLSRDPVLGPLGETFRQFVMRDKVRSLYTQFYFRDVDMNWFDLILDHRELSSDWVGSIEALGLDPTLKHEKNVTASRMEGYDERKAELMADSRTLEWARSLMQDDLRFYETHVASR</sequence>
<reference evidence="1 2" key="1">
    <citation type="submission" date="2021-03" db="EMBL/GenBank/DDBJ databases">
        <title>Whole genome sequence of Jiella sp. MQZ13P-4.</title>
        <authorList>
            <person name="Tuo L."/>
        </authorList>
    </citation>
    <scope>NUCLEOTIDE SEQUENCE [LARGE SCALE GENOMIC DNA]</scope>
    <source>
        <strain evidence="1 2">MQZ13P-4</strain>
    </source>
</reference>
<dbReference type="Gene3D" id="3.40.50.300">
    <property type="entry name" value="P-loop containing nucleotide triphosphate hydrolases"/>
    <property type="match status" value="1"/>
</dbReference>
<dbReference type="InterPro" id="IPR027417">
    <property type="entry name" value="P-loop_NTPase"/>
</dbReference>
<proteinExistence type="predicted"/>
<dbReference type="SUPFAM" id="SSF52540">
    <property type="entry name" value="P-loop containing nucleoside triphosphate hydrolases"/>
    <property type="match status" value="1"/>
</dbReference>
<dbReference type="Pfam" id="PF03567">
    <property type="entry name" value="Sulfotransfer_2"/>
    <property type="match status" value="1"/>
</dbReference>
<dbReference type="RefSeq" id="WP_207351719.1">
    <property type="nucleotide sequence ID" value="NZ_JAFMPY010000017.1"/>
</dbReference>